<gene>
    <name evidence="1" type="ORF">MSHO_61690</name>
</gene>
<protein>
    <recommendedName>
        <fullName evidence="3">ABC transporter ATP-binding protein</fullName>
    </recommendedName>
</protein>
<name>A0A7I7LLX9_9MYCO</name>
<reference evidence="1 2" key="1">
    <citation type="journal article" date="2019" name="Emerg. Microbes Infect.">
        <title>Comprehensive subspecies identification of 175 nontuberculous mycobacteria species based on 7547 genomic profiles.</title>
        <authorList>
            <person name="Matsumoto Y."/>
            <person name="Kinjo T."/>
            <person name="Motooka D."/>
            <person name="Nabeya D."/>
            <person name="Jung N."/>
            <person name="Uechi K."/>
            <person name="Horii T."/>
            <person name="Iida T."/>
            <person name="Fujita J."/>
            <person name="Nakamura S."/>
        </authorList>
    </citation>
    <scope>NUCLEOTIDE SEQUENCE [LARGE SCALE GENOMIC DNA]</scope>
    <source>
        <strain evidence="1 2">JCM 12657</strain>
    </source>
</reference>
<dbReference type="Proteomes" id="UP000467164">
    <property type="component" value="Chromosome"/>
</dbReference>
<evidence type="ECO:0000313" key="2">
    <source>
        <dbReference type="Proteomes" id="UP000467164"/>
    </source>
</evidence>
<dbReference type="EMBL" id="AP022572">
    <property type="protein sequence ID" value="BBX60824.1"/>
    <property type="molecule type" value="Genomic_DNA"/>
</dbReference>
<evidence type="ECO:0000313" key="1">
    <source>
        <dbReference type="EMBL" id="BBX60824.1"/>
    </source>
</evidence>
<sequence>MRLFAMQVPGQLLFSIASQLALIVLAGATAALTVGGTLTVPAIALIVVIARYLEPFTAVSELAPALQSVRAMLDRIRSVLTAPAVAAGTATLHDGPAAARIEFDHVAFSYDGATEPVLGGSVSACSRVPRLRSWALGIGKEHDPGADCGSAPADRRPHPD</sequence>
<accession>A0A7I7LLX9</accession>
<evidence type="ECO:0008006" key="3">
    <source>
        <dbReference type="Google" id="ProtNLM"/>
    </source>
</evidence>
<dbReference type="KEGG" id="msho:MSHO_61690"/>
<keyword evidence="2" id="KW-1185">Reference proteome</keyword>
<proteinExistence type="predicted"/>
<dbReference type="AlphaFoldDB" id="A0A7I7LLX9"/>
<organism evidence="1 2">
    <name type="scientific">Mycobacterium shottsii</name>
    <dbReference type="NCBI Taxonomy" id="133549"/>
    <lineage>
        <taxon>Bacteria</taxon>
        <taxon>Bacillati</taxon>
        <taxon>Actinomycetota</taxon>
        <taxon>Actinomycetes</taxon>
        <taxon>Mycobacteriales</taxon>
        <taxon>Mycobacteriaceae</taxon>
        <taxon>Mycobacterium</taxon>
        <taxon>Mycobacterium ulcerans group</taxon>
    </lineage>
</organism>